<comment type="caution">
    <text evidence="10">The sequence shown here is derived from an EMBL/GenBank/DDBJ whole genome shotgun (WGS) entry which is preliminary data.</text>
</comment>
<evidence type="ECO:0000313" key="10">
    <source>
        <dbReference type="EMBL" id="KPP70831.1"/>
    </source>
</evidence>
<gene>
    <name evidence="10" type="ORF">Z043_110305</name>
</gene>
<dbReference type="EMBL" id="JARO02003280">
    <property type="protein sequence ID" value="KPP70831.1"/>
    <property type="molecule type" value="Genomic_DNA"/>
</dbReference>
<dbReference type="GO" id="GO:0015031">
    <property type="term" value="P:protein transport"/>
    <property type="evidence" value="ECO:0007669"/>
    <property type="project" value="UniProtKB-KW"/>
</dbReference>
<feature type="domain" description="PX" evidence="9">
    <location>
        <begin position="1"/>
        <end position="63"/>
    </location>
</feature>
<dbReference type="PANTHER" id="PTHR15813:SF8">
    <property type="entry name" value="SORTING NEXIN-22"/>
    <property type="match status" value="1"/>
</dbReference>
<evidence type="ECO:0000256" key="8">
    <source>
        <dbReference type="SAM" id="MobiDB-lite"/>
    </source>
</evidence>
<dbReference type="PANTHER" id="PTHR15813">
    <property type="entry name" value="SORTING NEXIN-22 AND 24"/>
    <property type="match status" value="1"/>
</dbReference>
<keyword evidence="5" id="KW-0446">Lipid-binding</keyword>
<dbReference type="STRING" id="113540.ENSSFOP00015060160"/>
<evidence type="ECO:0000256" key="4">
    <source>
        <dbReference type="ARBA" id="ARBA00022927"/>
    </source>
</evidence>
<dbReference type="InterPro" id="IPR036871">
    <property type="entry name" value="PX_dom_sf"/>
</dbReference>
<evidence type="ECO:0000256" key="2">
    <source>
        <dbReference type="ARBA" id="ARBA00010883"/>
    </source>
</evidence>
<keyword evidence="4" id="KW-0653">Protein transport</keyword>
<feature type="non-terminal residue" evidence="10">
    <location>
        <position position="63"/>
    </location>
</feature>
<dbReference type="GO" id="GO:0030659">
    <property type="term" value="C:cytoplasmic vesicle membrane"/>
    <property type="evidence" value="ECO:0007669"/>
    <property type="project" value="UniProtKB-SubCell"/>
</dbReference>
<proteinExistence type="inferred from homology"/>
<evidence type="ECO:0000259" key="9">
    <source>
        <dbReference type="PROSITE" id="PS50195"/>
    </source>
</evidence>
<keyword evidence="6" id="KW-0472">Membrane</keyword>
<organism evidence="10 11">
    <name type="scientific">Scleropages formosus</name>
    <name type="common">Asian bonytongue</name>
    <name type="synonym">Osteoglossum formosum</name>
    <dbReference type="NCBI Taxonomy" id="113540"/>
    <lineage>
        <taxon>Eukaryota</taxon>
        <taxon>Metazoa</taxon>
        <taxon>Chordata</taxon>
        <taxon>Craniata</taxon>
        <taxon>Vertebrata</taxon>
        <taxon>Euteleostomi</taxon>
        <taxon>Actinopterygii</taxon>
        <taxon>Neopterygii</taxon>
        <taxon>Teleostei</taxon>
        <taxon>Osteoglossocephala</taxon>
        <taxon>Osteoglossomorpha</taxon>
        <taxon>Osteoglossiformes</taxon>
        <taxon>Osteoglossidae</taxon>
        <taxon>Scleropages</taxon>
    </lineage>
</organism>
<dbReference type="AlphaFoldDB" id="A0A0P7VCF2"/>
<evidence type="ECO:0000256" key="6">
    <source>
        <dbReference type="ARBA" id="ARBA00023136"/>
    </source>
</evidence>
<dbReference type="GO" id="GO:1901981">
    <property type="term" value="F:phosphatidylinositol phosphate binding"/>
    <property type="evidence" value="ECO:0007669"/>
    <property type="project" value="TreeGrafter"/>
</dbReference>
<protein>
    <recommendedName>
        <fullName evidence="9">PX domain-containing protein</fullName>
    </recommendedName>
</protein>
<name>A0A0P7VCF2_SCLFO</name>
<dbReference type="InterPro" id="IPR052467">
    <property type="entry name" value="Sorting_nexin_PX-domain"/>
</dbReference>
<dbReference type="InterPro" id="IPR001683">
    <property type="entry name" value="PX_dom"/>
</dbReference>
<reference evidence="10 11" key="1">
    <citation type="submission" date="2015-08" db="EMBL/GenBank/DDBJ databases">
        <title>The genome of the Asian arowana (Scleropages formosus).</title>
        <authorList>
            <person name="Tan M.H."/>
            <person name="Gan H.M."/>
            <person name="Croft L.J."/>
            <person name="Austin C.M."/>
        </authorList>
    </citation>
    <scope>NUCLEOTIDE SEQUENCE [LARGE SCALE GENOMIC DNA]</scope>
    <source>
        <strain evidence="10">Aro1</strain>
    </source>
</reference>
<feature type="non-terminal residue" evidence="10">
    <location>
        <position position="1"/>
    </location>
</feature>
<keyword evidence="7" id="KW-0968">Cytoplasmic vesicle</keyword>
<feature type="compositionally biased region" description="Basic and acidic residues" evidence="8">
    <location>
        <begin position="49"/>
        <end position="63"/>
    </location>
</feature>
<evidence type="ECO:0000256" key="3">
    <source>
        <dbReference type="ARBA" id="ARBA00022448"/>
    </source>
</evidence>
<dbReference type="PROSITE" id="PS50195">
    <property type="entry name" value="PX"/>
    <property type="match status" value="1"/>
</dbReference>
<dbReference type="Proteomes" id="UP000034805">
    <property type="component" value="Unassembled WGS sequence"/>
</dbReference>
<dbReference type="SUPFAM" id="SSF64268">
    <property type="entry name" value="PX domain"/>
    <property type="match status" value="1"/>
</dbReference>
<evidence type="ECO:0000256" key="5">
    <source>
        <dbReference type="ARBA" id="ARBA00023121"/>
    </source>
</evidence>
<evidence type="ECO:0000256" key="7">
    <source>
        <dbReference type="ARBA" id="ARBA00023329"/>
    </source>
</evidence>
<sequence length="63" mass="7895">LFRVEILFNGRKHFVLKRHREFVSLHKKLKKILQTPDFPNKRSPHFRQKPLEQRRQELEEYVK</sequence>
<accession>A0A0P7VCF2</accession>
<comment type="subcellular location">
    <subcellularLocation>
        <location evidence="1">Cytoplasmic vesicle membrane</location>
        <topology evidence="1">Peripheral membrane protein</topology>
        <orientation evidence="1">Cytoplasmic side</orientation>
    </subcellularLocation>
</comment>
<dbReference type="Gene3D" id="3.30.1520.10">
    <property type="entry name" value="Phox-like domain"/>
    <property type="match status" value="1"/>
</dbReference>
<evidence type="ECO:0000256" key="1">
    <source>
        <dbReference type="ARBA" id="ARBA00004180"/>
    </source>
</evidence>
<keyword evidence="3" id="KW-0813">Transport</keyword>
<feature type="region of interest" description="Disordered" evidence="8">
    <location>
        <begin position="34"/>
        <end position="63"/>
    </location>
</feature>
<evidence type="ECO:0000313" key="11">
    <source>
        <dbReference type="Proteomes" id="UP000034805"/>
    </source>
</evidence>
<dbReference type="Pfam" id="PF00787">
    <property type="entry name" value="PX"/>
    <property type="match status" value="1"/>
</dbReference>
<comment type="similarity">
    <text evidence="2">Belongs to the sorting nexin family.</text>
</comment>